<dbReference type="GO" id="GO:0005789">
    <property type="term" value="C:endoplasmic reticulum membrane"/>
    <property type="evidence" value="ECO:0007669"/>
    <property type="project" value="UniProtKB-SubCell"/>
</dbReference>
<dbReference type="InParanoid" id="B3RSW3"/>
<dbReference type="RefSeq" id="XP_002110590.1">
    <property type="nucleotide sequence ID" value="XM_002110554.1"/>
</dbReference>
<dbReference type="InterPro" id="IPR005599">
    <property type="entry name" value="GPI_mannosylTrfase"/>
</dbReference>
<dbReference type="HOGENOM" id="CLU_759375_0_0_1"/>
<evidence type="ECO:0000256" key="4">
    <source>
        <dbReference type="ARBA" id="ARBA00022692"/>
    </source>
</evidence>
<name>B3RSW3_TRIAD</name>
<feature type="transmembrane region" description="Helical" evidence="8">
    <location>
        <begin position="110"/>
        <end position="125"/>
    </location>
</feature>
<proteinExistence type="inferred from homology"/>
<dbReference type="OMA" id="LHANISI"/>
<dbReference type="Pfam" id="PF03901">
    <property type="entry name" value="Glyco_transf_22"/>
    <property type="match status" value="1"/>
</dbReference>
<feature type="transmembrane region" description="Helical" evidence="8">
    <location>
        <begin position="34"/>
        <end position="59"/>
    </location>
</feature>
<dbReference type="GeneID" id="6751803"/>
<feature type="transmembrane region" description="Helical" evidence="8">
    <location>
        <begin position="132"/>
        <end position="154"/>
    </location>
</feature>
<evidence type="ECO:0000256" key="8">
    <source>
        <dbReference type="RuleBase" id="RU363075"/>
    </source>
</evidence>
<keyword evidence="10" id="KW-1185">Reference proteome</keyword>
<evidence type="ECO:0000256" key="1">
    <source>
        <dbReference type="ARBA" id="ARBA00004477"/>
    </source>
</evidence>
<dbReference type="EMBL" id="DS985243">
    <property type="protein sequence ID" value="EDV26594.1"/>
    <property type="molecule type" value="Genomic_DNA"/>
</dbReference>
<dbReference type="AlphaFoldDB" id="B3RSW3"/>
<keyword evidence="5 8" id="KW-0256">Endoplasmic reticulum</keyword>
<evidence type="ECO:0000256" key="5">
    <source>
        <dbReference type="ARBA" id="ARBA00022824"/>
    </source>
</evidence>
<keyword evidence="6 8" id="KW-1133">Transmembrane helix</keyword>
<dbReference type="CTD" id="6751803"/>
<dbReference type="PANTHER" id="PTHR22760">
    <property type="entry name" value="GLYCOSYLTRANSFERASE"/>
    <property type="match status" value="1"/>
</dbReference>
<comment type="subcellular location">
    <subcellularLocation>
        <location evidence="1 8">Endoplasmic reticulum membrane</location>
        <topology evidence="1 8">Multi-pass membrane protein</topology>
    </subcellularLocation>
</comment>
<dbReference type="PhylomeDB" id="B3RSW3"/>
<evidence type="ECO:0000256" key="7">
    <source>
        <dbReference type="ARBA" id="ARBA00023136"/>
    </source>
</evidence>
<feature type="transmembrane region" description="Helical" evidence="8">
    <location>
        <begin position="166"/>
        <end position="183"/>
    </location>
</feature>
<dbReference type="eggNOG" id="KOG1771">
    <property type="taxonomic scope" value="Eukaryota"/>
</dbReference>
<organism evidence="9 10">
    <name type="scientific">Trichoplax adhaerens</name>
    <name type="common">Trichoplax reptans</name>
    <dbReference type="NCBI Taxonomy" id="10228"/>
    <lineage>
        <taxon>Eukaryota</taxon>
        <taxon>Metazoa</taxon>
        <taxon>Placozoa</taxon>
        <taxon>Uniplacotomia</taxon>
        <taxon>Trichoplacea</taxon>
        <taxon>Trichoplacidae</taxon>
        <taxon>Trichoplax</taxon>
    </lineage>
</organism>
<dbReference type="Proteomes" id="UP000009022">
    <property type="component" value="Unassembled WGS sequence"/>
</dbReference>
<keyword evidence="4 8" id="KW-0812">Transmembrane</keyword>
<dbReference type="KEGG" id="tad:TRIADDRAFT_54751"/>
<comment type="similarity">
    <text evidence="8">Belongs to the glycosyltransferase 22 family.</text>
</comment>
<feature type="transmembrane region" description="Helical" evidence="8">
    <location>
        <begin position="71"/>
        <end position="98"/>
    </location>
</feature>
<keyword evidence="7 8" id="KW-0472">Membrane</keyword>
<accession>B3RSW3</accession>
<keyword evidence="2 8" id="KW-0328">Glycosyltransferase</keyword>
<sequence length="365" mass="42649">MHDLTVINWIMYDDVRQPFLTSTKGSLWSPSCKIALSFAAIAFIVRPTSAIIWLPLCIWHMIWHAKNISKFLIVDVIPIAYFSQGFFVVAGTLTIPFIGGVLKSDVRQRFLIWIILWDILIHSCLSHKEFRFILSILPFVLCFCGSYLSIMWKVKDATVTRNRHSFWWFFTFLLTTNIAAAAYTSRIHQKGTIDAIHHIRTISERHNTDRFSVMFLMPCHSTPFYCYIHKKIELSFLTCLPSNRPGYIDEADRFFLEPTSWLNRKFNSSDTNNVVPPNCLVFFDNLVTVIQTFLVKYHYKKNKSFFHTHFPEGRRFLTLLPLRAERDQPRYYDLFKVLSQEGTFSGANYLLPAYGTYSLSSEVRK</sequence>
<evidence type="ECO:0000256" key="2">
    <source>
        <dbReference type="ARBA" id="ARBA00022676"/>
    </source>
</evidence>
<protein>
    <recommendedName>
        <fullName evidence="8">Mannosyltransferase</fullName>
        <ecNumber evidence="8">2.4.1.-</ecNumber>
    </recommendedName>
</protein>
<dbReference type="FunCoup" id="B3RSW3">
    <property type="interactions" value="1906"/>
</dbReference>
<dbReference type="GO" id="GO:0016757">
    <property type="term" value="F:glycosyltransferase activity"/>
    <property type="evidence" value="ECO:0007669"/>
    <property type="project" value="UniProtKB-KW"/>
</dbReference>
<gene>
    <name evidence="9" type="ORF">TRIADDRAFT_54751</name>
</gene>
<dbReference type="PANTHER" id="PTHR22760:SF4">
    <property type="entry name" value="GPI MANNOSYLTRANSFERASE 3"/>
    <property type="match status" value="1"/>
</dbReference>
<keyword evidence="3" id="KW-0808">Transferase</keyword>
<dbReference type="STRING" id="10228.B3RSW3"/>
<evidence type="ECO:0000256" key="6">
    <source>
        <dbReference type="ARBA" id="ARBA00022989"/>
    </source>
</evidence>
<dbReference type="OrthoDB" id="416834at2759"/>
<reference evidence="9 10" key="1">
    <citation type="journal article" date="2008" name="Nature">
        <title>The Trichoplax genome and the nature of placozoans.</title>
        <authorList>
            <person name="Srivastava M."/>
            <person name="Begovic E."/>
            <person name="Chapman J."/>
            <person name="Putnam N.H."/>
            <person name="Hellsten U."/>
            <person name="Kawashima T."/>
            <person name="Kuo A."/>
            <person name="Mitros T."/>
            <person name="Salamov A."/>
            <person name="Carpenter M.L."/>
            <person name="Signorovitch A.Y."/>
            <person name="Moreno M.A."/>
            <person name="Kamm K."/>
            <person name="Grimwood J."/>
            <person name="Schmutz J."/>
            <person name="Shapiro H."/>
            <person name="Grigoriev I.V."/>
            <person name="Buss L.W."/>
            <person name="Schierwater B."/>
            <person name="Dellaporta S.L."/>
            <person name="Rokhsar D.S."/>
        </authorList>
    </citation>
    <scope>NUCLEOTIDE SEQUENCE [LARGE SCALE GENOMIC DNA]</scope>
    <source>
        <strain evidence="9 10">Grell-BS-1999</strain>
    </source>
</reference>
<evidence type="ECO:0000256" key="3">
    <source>
        <dbReference type="ARBA" id="ARBA00022679"/>
    </source>
</evidence>
<dbReference type="EC" id="2.4.1.-" evidence="8"/>
<evidence type="ECO:0000313" key="9">
    <source>
        <dbReference type="EMBL" id="EDV26594.1"/>
    </source>
</evidence>
<evidence type="ECO:0000313" key="10">
    <source>
        <dbReference type="Proteomes" id="UP000009022"/>
    </source>
</evidence>